<dbReference type="InterPro" id="IPR046960">
    <property type="entry name" value="PPR_At4g14850-like_plant"/>
</dbReference>
<reference evidence="4 5" key="1">
    <citation type="submission" date="2020-10" db="EMBL/GenBank/DDBJ databases">
        <title>Plant Genome Project.</title>
        <authorList>
            <person name="Zhang R.-G."/>
        </authorList>
    </citation>
    <scope>NUCLEOTIDE SEQUENCE [LARGE SCALE GENOMIC DNA]</scope>
    <source>
        <strain evidence="4">FAFU-HL-1</strain>
        <tissue evidence="4">Leaf</tissue>
    </source>
</reference>
<dbReference type="NCBIfam" id="TIGR00756">
    <property type="entry name" value="PPR"/>
    <property type="match status" value="2"/>
</dbReference>
<dbReference type="PANTHER" id="PTHR47926">
    <property type="entry name" value="PENTATRICOPEPTIDE REPEAT-CONTAINING PROTEIN"/>
    <property type="match status" value="1"/>
</dbReference>
<protein>
    <recommendedName>
        <fullName evidence="6">Pentatricopeptide repeat protein</fullName>
    </recommendedName>
</protein>
<dbReference type="AlphaFoldDB" id="A0A835MHV2"/>
<name>A0A835MHV2_9ROSI</name>
<evidence type="ECO:0000313" key="4">
    <source>
        <dbReference type="EMBL" id="KAF9664264.1"/>
    </source>
</evidence>
<feature type="chain" id="PRO_5032966430" description="Pentatricopeptide repeat protein" evidence="3">
    <location>
        <begin position="17"/>
        <end position="192"/>
    </location>
</feature>
<accession>A0A835MHV2</accession>
<dbReference type="Gene3D" id="1.25.40.10">
    <property type="entry name" value="Tetratricopeptide repeat domain"/>
    <property type="match status" value="1"/>
</dbReference>
<dbReference type="Pfam" id="PF01535">
    <property type="entry name" value="PPR"/>
    <property type="match status" value="3"/>
</dbReference>
<organism evidence="4 5">
    <name type="scientific">Salix dunnii</name>
    <dbReference type="NCBI Taxonomy" id="1413687"/>
    <lineage>
        <taxon>Eukaryota</taxon>
        <taxon>Viridiplantae</taxon>
        <taxon>Streptophyta</taxon>
        <taxon>Embryophyta</taxon>
        <taxon>Tracheophyta</taxon>
        <taxon>Spermatophyta</taxon>
        <taxon>Magnoliopsida</taxon>
        <taxon>eudicotyledons</taxon>
        <taxon>Gunneridae</taxon>
        <taxon>Pentapetalae</taxon>
        <taxon>rosids</taxon>
        <taxon>fabids</taxon>
        <taxon>Malpighiales</taxon>
        <taxon>Salicaceae</taxon>
        <taxon>Saliceae</taxon>
        <taxon>Salix</taxon>
    </lineage>
</organism>
<evidence type="ECO:0000313" key="5">
    <source>
        <dbReference type="Proteomes" id="UP000657918"/>
    </source>
</evidence>
<dbReference type="OrthoDB" id="726582at2759"/>
<proteinExistence type="predicted"/>
<dbReference type="GO" id="GO:0009451">
    <property type="term" value="P:RNA modification"/>
    <property type="evidence" value="ECO:0007669"/>
    <property type="project" value="InterPro"/>
</dbReference>
<evidence type="ECO:0000256" key="3">
    <source>
        <dbReference type="SAM" id="SignalP"/>
    </source>
</evidence>
<evidence type="ECO:0000256" key="1">
    <source>
        <dbReference type="ARBA" id="ARBA00022737"/>
    </source>
</evidence>
<dbReference type="PANTHER" id="PTHR47926:SF497">
    <property type="entry name" value="TETRATRICOPEPTIDE-LIKE HELICAL DOMAIN SUPERFAMILY"/>
    <property type="match status" value="1"/>
</dbReference>
<dbReference type="PROSITE" id="PS51375">
    <property type="entry name" value="PPR"/>
    <property type="match status" value="2"/>
</dbReference>
<keyword evidence="3" id="KW-0732">Signal</keyword>
<feature type="repeat" description="PPR" evidence="2">
    <location>
        <begin position="91"/>
        <end position="121"/>
    </location>
</feature>
<sequence length="192" mass="20613">MIALLLGLLITSQSNPGTPAPRGYNLSIAGYNGSRHKTSNFNTLCAGGPGPAHLFQLGANSIVGHALIDMYCGNGETKIAQLVFKQMRIKDVSSWTSLLNGFVMCNVLESARRVFDEMPLRNGVAWTAMITGYVRGGMPIRGLQMFKQMKAEGENQPTVITAVAVLPGCADLGAHDHGQAVHDYISKLNLLL</sequence>
<dbReference type="EMBL" id="JADGMS010000017">
    <property type="protein sequence ID" value="KAF9664264.1"/>
    <property type="molecule type" value="Genomic_DNA"/>
</dbReference>
<comment type="caution">
    <text evidence="4">The sequence shown here is derived from an EMBL/GenBank/DDBJ whole genome shotgun (WGS) entry which is preliminary data.</text>
</comment>
<dbReference type="InterPro" id="IPR011990">
    <property type="entry name" value="TPR-like_helical_dom_sf"/>
</dbReference>
<evidence type="ECO:0008006" key="6">
    <source>
        <dbReference type="Google" id="ProtNLM"/>
    </source>
</evidence>
<feature type="repeat" description="PPR" evidence="2">
    <location>
        <begin position="122"/>
        <end position="156"/>
    </location>
</feature>
<dbReference type="InterPro" id="IPR002885">
    <property type="entry name" value="PPR_rpt"/>
</dbReference>
<keyword evidence="1" id="KW-0677">Repeat</keyword>
<evidence type="ECO:0000256" key="2">
    <source>
        <dbReference type="PROSITE-ProRule" id="PRU00708"/>
    </source>
</evidence>
<gene>
    <name evidence="4" type="ORF">SADUNF_Sadunf17G0138000</name>
</gene>
<keyword evidence="5" id="KW-1185">Reference proteome</keyword>
<dbReference type="Proteomes" id="UP000657918">
    <property type="component" value="Unassembled WGS sequence"/>
</dbReference>
<feature type="signal peptide" evidence="3">
    <location>
        <begin position="1"/>
        <end position="16"/>
    </location>
</feature>
<dbReference type="GO" id="GO:0003723">
    <property type="term" value="F:RNA binding"/>
    <property type="evidence" value="ECO:0007669"/>
    <property type="project" value="InterPro"/>
</dbReference>